<keyword evidence="1" id="KW-0812">Transmembrane</keyword>
<dbReference type="Proteomes" id="UP000437748">
    <property type="component" value="Unassembled WGS sequence"/>
</dbReference>
<dbReference type="InterPro" id="IPR017592">
    <property type="entry name" value="Pilus_assmbl_Flp-typ_CpaB"/>
</dbReference>
<dbReference type="AlphaFoldDB" id="A0A6N6VXH9"/>
<evidence type="ECO:0000256" key="1">
    <source>
        <dbReference type="SAM" id="Phobius"/>
    </source>
</evidence>
<evidence type="ECO:0000313" key="4">
    <source>
        <dbReference type="Proteomes" id="UP000437748"/>
    </source>
</evidence>
<keyword evidence="1" id="KW-0472">Membrane</keyword>
<feature type="domain" description="SAF" evidence="2">
    <location>
        <begin position="57"/>
        <end position="115"/>
    </location>
</feature>
<sequence>MIEWNELKDNNLEKKRNNKKKLFITSFYAIIITLIQFLIFKSISQSSNPEQNMKSILIAKNNLLQGQIVNENDFKLSEIKSNESNSFFIDSNEIDQYIGKKILITIKENTPLLKDLFMSPFQKNSVPEKIPNGKRLFVLDIDFGNYGTLLKIGDKIDLIAHLNIPNFGKVTETILQNIKIVGINDQIEEKTNVSSANSISFYIYPEEVKIITFMKQYANFSISLRNPNDNMINKDEAITLNKFIENERIQKIIKNDSFQFIPGLKK</sequence>
<feature type="transmembrane region" description="Helical" evidence="1">
    <location>
        <begin position="21"/>
        <end position="40"/>
    </location>
</feature>
<dbReference type="OrthoDB" id="5294022at2"/>
<dbReference type="CDD" id="cd11614">
    <property type="entry name" value="SAF_CpaB_FlgA_like"/>
    <property type="match status" value="1"/>
</dbReference>
<keyword evidence="4" id="KW-1185">Reference proteome</keyword>
<organism evidence="3 4">
    <name type="scientific">Silvanigrella paludirubra</name>
    <dbReference type="NCBI Taxonomy" id="2499159"/>
    <lineage>
        <taxon>Bacteria</taxon>
        <taxon>Pseudomonadati</taxon>
        <taxon>Bdellovibrionota</taxon>
        <taxon>Oligoflexia</taxon>
        <taxon>Silvanigrellales</taxon>
        <taxon>Silvanigrellaceae</taxon>
        <taxon>Silvanigrella</taxon>
    </lineage>
</organism>
<dbReference type="RefSeq" id="WP_153417942.1">
    <property type="nucleotide sequence ID" value="NZ_WFLM01000001.1"/>
</dbReference>
<dbReference type="NCBIfam" id="TIGR03177">
    <property type="entry name" value="pilus_cpaB"/>
    <property type="match status" value="1"/>
</dbReference>
<dbReference type="EMBL" id="WFLM01000001">
    <property type="protein sequence ID" value="KAB8040427.1"/>
    <property type="molecule type" value="Genomic_DNA"/>
</dbReference>
<reference evidence="3 4" key="1">
    <citation type="submission" date="2019-10" db="EMBL/GenBank/DDBJ databases">
        <title>New species of Slilvanegrellaceae.</title>
        <authorList>
            <person name="Pitt A."/>
            <person name="Hahn M.W."/>
        </authorList>
    </citation>
    <scope>NUCLEOTIDE SEQUENCE [LARGE SCALE GENOMIC DNA]</scope>
    <source>
        <strain evidence="3 4">SP-Ram-0.45-NSY-1</strain>
    </source>
</reference>
<proteinExistence type="predicted"/>
<comment type="caution">
    <text evidence="3">The sequence shown here is derived from an EMBL/GenBank/DDBJ whole genome shotgun (WGS) entry which is preliminary data.</text>
</comment>
<protein>
    <submittedName>
        <fullName evidence="3">Flp pilus assembly protein CpaB</fullName>
    </submittedName>
</protein>
<gene>
    <name evidence="3" type="primary">cpaB</name>
    <name evidence="3" type="ORF">GCL60_00495</name>
</gene>
<dbReference type="InterPro" id="IPR013974">
    <property type="entry name" value="SAF"/>
</dbReference>
<dbReference type="Pfam" id="PF08666">
    <property type="entry name" value="SAF"/>
    <property type="match status" value="1"/>
</dbReference>
<name>A0A6N6VXH9_9BACT</name>
<keyword evidence="1" id="KW-1133">Transmembrane helix</keyword>
<dbReference type="Gene3D" id="3.90.1210.10">
    <property type="entry name" value="Antifreeze-like/N-acetylneuraminic acid synthase C-terminal domain"/>
    <property type="match status" value="1"/>
</dbReference>
<evidence type="ECO:0000259" key="2">
    <source>
        <dbReference type="Pfam" id="PF08666"/>
    </source>
</evidence>
<accession>A0A6N6VXH9</accession>
<evidence type="ECO:0000313" key="3">
    <source>
        <dbReference type="EMBL" id="KAB8040427.1"/>
    </source>
</evidence>